<comment type="caution">
    <text evidence="1">The sequence shown here is derived from an EMBL/GenBank/DDBJ whole genome shotgun (WGS) entry which is preliminary data.</text>
</comment>
<dbReference type="EMBL" id="JAAIJR010000097">
    <property type="protein sequence ID" value="NEX22384.1"/>
    <property type="molecule type" value="Genomic_DNA"/>
</dbReference>
<organism evidence="1 2">
    <name type="scientific">Thiorhodococcus mannitoliphagus</name>
    <dbReference type="NCBI Taxonomy" id="329406"/>
    <lineage>
        <taxon>Bacteria</taxon>
        <taxon>Pseudomonadati</taxon>
        <taxon>Pseudomonadota</taxon>
        <taxon>Gammaproteobacteria</taxon>
        <taxon>Chromatiales</taxon>
        <taxon>Chromatiaceae</taxon>
        <taxon>Thiorhodococcus</taxon>
    </lineage>
</organism>
<dbReference type="Proteomes" id="UP000471640">
    <property type="component" value="Unassembled WGS sequence"/>
</dbReference>
<evidence type="ECO:0008006" key="3">
    <source>
        <dbReference type="Google" id="ProtNLM"/>
    </source>
</evidence>
<keyword evidence="2" id="KW-1185">Reference proteome</keyword>
<reference evidence="2" key="1">
    <citation type="journal article" date="2020" name="Microbiol. Resour. Announc.">
        <title>Draft Genome Sequences of Thiorhodococcus mannitoliphagus and Thiorhodococcus minor, Purple Sulfur Photosynthetic Bacteria in the Gammaproteobacterial Family Chromatiaceae.</title>
        <authorList>
            <person name="Aviles F.A."/>
            <person name="Meyer T.E."/>
            <person name="Kyndt J.A."/>
        </authorList>
    </citation>
    <scope>NUCLEOTIDE SEQUENCE [LARGE SCALE GENOMIC DNA]</scope>
    <source>
        <strain evidence="2">DSM 18266</strain>
    </source>
</reference>
<dbReference type="AlphaFoldDB" id="A0A6P1E2Y6"/>
<evidence type="ECO:0000313" key="2">
    <source>
        <dbReference type="Proteomes" id="UP000471640"/>
    </source>
</evidence>
<evidence type="ECO:0000313" key="1">
    <source>
        <dbReference type="EMBL" id="NEX22384.1"/>
    </source>
</evidence>
<accession>A0A6P1E2Y6</accession>
<gene>
    <name evidence="1" type="ORF">G3480_19080</name>
</gene>
<dbReference type="RefSeq" id="WP_164655477.1">
    <property type="nucleotide sequence ID" value="NZ_JAAIJR010000097.1"/>
</dbReference>
<sequence length="273" mass="30649">MTNIIAHLNDAAFQSVLISSIETFPSAYIGNNHASGEHARSSKSRRHEGESFRLLFGQRMLKGNDIIFNVNLAVPMQTASRKKDMVSFSRLHFSRIREVTESFPYLEFVGTFHSHPCRKDEYHARTVSAFSNGDKANAIEVAMEYGDEILEVILGITVLDRHSKRPALMDGETIQSYCGRIKYNLSAFCTVGAADDEEDDDEGLDDFDFDTEDLAFEFEDATNTPSDNERDEEESDAYLMPVDRLICPIAAHGGDIFNRMEISEIAVIPEVTT</sequence>
<protein>
    <recommendedName>
        <fullName evidence="3">JAB domain-containing protein</fullName>
    </recommendedName>
</protein>
<name>A0A6P1E2Y6_9GAMM</name>
<reference evidence="1 2" key="2">
    <citation type="submission" date="2020-02" db="EMBL/GenBank/DDBJ databases">
        <title>Genome sequences of Thiorhodococcus mannitoliphagus and Thiorhodococcus minor, purple sulfur photosynthetic bacteria in the gammaproteobacterial family, Chromatiaceae.</title>
        <authorList>
            <person name="Aviles F.A."/>
            <person name="Meyer T.E."/>
            <person name="Kyndt J.A."/>
        </authorList>
    </citation>
    <scope>NUCLEOTIDE SEQUENCE [LARGE SCALE GENOMIC DNA]</scope>
    <source>
        <strain evidence="1 2">DSM 18266</strain>
    </source>
</reference>
<proteinExistence type="predicted"/>